<protein>
    <recommendedName>
        <fullName evidence="3">Transcriptional regulator</fullName>
    </recommendedName>
</protein>
<accession>A0ABS8CQ26</accession>
<organism evidence="1 2">
    <name type="scientific">Pseudogemmobacter faecipullorum</name>
    <dbReference type="NCBI Taxonomy" id="2755041"/>
    <lineage>
        <taxon>Bacteria</taxon>
        <taxon>Pseudomonadati</taxon>
        <taxon>Pseudomonadota</taxon>
        <taxon>Alphaproteobacteria</taxon>
        <taxon>Rhodobacterales</taxon>
        <taxon>Paracoccaceae</taxon>
        <taxon>Pseudogemmobacter</taxon>
    </lineage>
</organism>
<dbReference type="RefSeq" id="WP_226936973.1">
    <property type="nucleotide sequence ID" value="NZ_JACDXX010000017.1"/>
</dbReference>
<gene>
    <name evidence="1" type="ORF">H0485_16035</name>
</gene>
<dbReference type="Proteomes" id="UP001198571">
    <property type="component" value="Unassembled WGS sequence"/>
</dbReference>
<evidence type="ECO:0000313" key="2">
    <source>
        <dbReference type="Proteomes" id="UP001198571"/>
    </source>
</evidence>
<reference evidence="1 2" key="1">
    <citation type="submission" date="2020-07" db="EMBL/GenBank/DDBJ databases">
        <title>Pseudogemmobacter sp. nov., isolated from poultry manure in Taiwan.</title>
        <authorList>
            <person name="Lin S.-Y."/>
            <person name="Tang Y.-S."/>
            <person name="Young C.-C."/>
        </authorList>
    </citation>
    <scope>NUCLEOTIDE SEQUENCE [LARGE SCALE GENOMIC DNA]</scope>
    <source>
        <strain evidence="1 2">CC-YST710</strain>
    </source>
</reference>
<comment type="caution">
    <text evidence="1">The sequence shown here is derived from an EMBL/GenBank/DDBJ whole genome shotgun (WGS) entry which is preliminary data.</text>
</comment>
<name>A0ABS8CQ26_9RHOB</name>
<sequence>MDKELRIIELEREINDTRKAAVHMILGMAQAIAPSAEGRADLAVGFREAAEACDDPATARLARLVALALLKM</sequence>
<keyword evidence="2" id="KW-1185">Reference proteome</keyword>
<evidence type="ECO:0008006" key="3">
    <source>
        <dbReference type="Google" id="ProtNLM"/>
    </source>
</evidence>
<dbReference type="EMBL" id="JACDXX010000017">
    <property type="protein sequence ID" value="MCB5411501.1"/>
    <property type="molecule type" value="Genomic_DNA"/>
</dbReference>
<evidence type="ECO:0000313" key="1">
    <source>
        <dbReference type="EMBL" id="MCB5411501.1"/>
    </source>
</evidence>
<proteinExistence type="predicted"/>